<name>A0ABU6HSJ7_9FLAO</name>
<feature type="domain" description="Helicase HerA central" evidence="1">
    <location>
        <begin position="129"/>
        <end position="416"/>
    </location>
</feature>
<keyword evidence="3" id="KW-1185">Reference proteome</keyword>
<dbReference type="RefSeq" id="WP_326320830.1">
    <property type="nucleotide sequence ID" value="NZ_JAYLAA010000037.1"/>
</dbReference>
<gene>
    <name evidence="2" type="primary">herA</name>
    <name evidence="2" type="ORF">SOP96_09965</name>
</gene>
<dbReference type="InterPro" id="IPR002789">
    <property type="entry name" value="HerA_central"/>
</dbReference>
<dbReference type="PANTHER" id="PTHR42957:SF1">
    <property type="entry name" value="HELICASE MJ1565-RELATED"/>
    <property type="match status" value="1"/>
</dbReference>
<dbReference type="Pfam" id="PF01935">
    <property type="entry name" value="DUF87"/>
    <property type="match status" value="1"/>
</dbReference>
<proteinExistence type="predicted"/>
<evidence type="ECO:0000259" key="1">
    <source>
        <dbReference type="Pfam" id="PF01935"/>
    </source>
</evidence>
<dbReference type="Proteomes" id="UP001348397">
    <property type="component" value="Unassembled WGS sequence"/>
</dbReference>
<dbReference type="PANTHER" id="PTHR42957">
    <property type="entry name" value="HELICASE MJ1565-RELATED"/>
    <property type="match status" value="1"/>
</dbReference>
<dbReference type="SUPFAM" id="SSF52540">
    <property type="entry name" value="P-loop containing nucleoside triphosphate hydrolases"/>
    <property type="match status" value="1"/>
</dbReference>
<evidence type="ECO:0000313" key="2">
    <source>
        <dbReference type="EMBL" id="MEC3876036.1"/>
    </source>
</evidence>
<sequence length="592" mass="67866">MSDKINAEVIAVFPNKVKIKVDKLEDFKIADESLKVGSYLKIYGNDNAILMAIIENFSIDVSDKNGEAERTHIIEASPLGIIKNEKFTRGGDDLTIPPKEVKPATEEEIKKIYIESVEEREQFTFCSLSSNPTVRIPVNGNKFFNKHIAIIGSTGSGKSHTLSTIIQTAINTKDESFNLNNSHIIVFDIHSEYKSAFPNANFIDISNLLLPYWLLNSEELEEILLDTGERDNYNQSAIFRKLVTQNKIKHNPSKSKIFYDSPLFFDITEIKNGLYNLKSETKNSKNSNRYMIIDESYTCTDSSTTADTGILLNEEERINKYFEEEYQFHPTKNQNITKGDYAEGTLDKFFVRFQEKINQDRLSFLFGENSKNISFEDTIKNLLGYSDKNNSNVTVIDLSGVPFEVLSITVSLISRIIFEYGYIYKRLRNIEDPNEKVNNDTPILLVYEEAHKYVPNSDLVKYRSSKKSIERIAKEGRKYGVTLLLASQRPSEISETIFSQCNNFIAMRLTNPVDQGYVKKLLPDTLGTLIEKMPSLKQGEALLIGESVILPSIVQIDRCMNEPSSNDIPYWELWKEKWKDIDIDKIKEEWYK</sequence>
<reference evidence="2 3" key="1">
    <citation type="submission" date="2024-01" db="EMBL/GenBank/DDBJ databases">
        <title>Chryseobacterium sp. T9W2-O.</title>
        <authorList>
            <person name="Maltman C."/>
        </authorList>
    </citation>
    <scope>NUCLEOTIDE SEQUENCE [LARGE SCALE GENOMIC DNA]</scope>
    <source>
        <strain evidence="2 3">T9W2-O</strain>
    </source>
</reference>
<accession>A0ABU6HSJ7</accession>
<protein>
    <submittedName>
        <fullName evidence="2">Anti-phage-associated helicase HerA</fullName>
    </submittedName>
</protein>
<organism evidence="2 3">
    <name type="scientific">Chryseobacterium salviniae</name>
    <dbReference type="NCBI Taxonomy" id="3101750"/>
    <lineage>
        <taxon>Bacteria</taxon>
        <taxon>Pseudomonadati</taxon>
        <taxon>Bacteroidota</taxon>
        <taxon>Flavobacteriia</taxon>
        <taxon>Flavobacteriales</taxon>
        <taxon>Weeksellaceae</taxon>
        <taxon>Chryseobacterium group</taxon>
        <taxon>Chryseobacterium</taxon>
    </lineage>
</organism>
<evidence type="ECO:0000313" key="3">
    <source>
        <dbReference type="Proteomes" id="UP001348397"/>
    </source>
</evidence>
<dbReference type="EMBL" id="JAYLAA010000037">
    <property type="protein sequence ID" value="MEC3876036.1"/>
    <property type="molecule type" value="Genomic_DNA"/>
</dbReference>
<dbReference type="NCBIfam" id="NF042944">
    <property type="entry name" value="HerA_antiphage_2"/>
    <property type="match status" value="1"/>
</dbReference>
<dbReference type="Gene3D" id="3.40.50.300">
    <property type="entry name" value="P-loop containing nucleotide triphosphate hydrolases"/>
    <property type="match status" value="2"/>
</dbReference>
<comment type="caution">
    <text evidence="2">The sequence shown here is derived from an EMBL/GenBank/DDBJ whole genome shotgun (WGS) entry which is preliminary data.</text>
</comment>
<dbReference type="InterPro" id="IPR008571">
    <property type="entry name" value="HerA-like"/>
</dbReference>
<dbReference type="InterPro" id="IPR027417">
    <property type="entry name" value="P-loop_NTPase"/>
</dbReference>